<protein>
    <submittedName>
        <fullName evidence="2">Putative GAG-pre-integrase domain-containing protein</fullName>
    </submittedName>
</protein>
<proteinExistence type="predicted"/>
<evidence type="ECO:0000313" key="3">
    <source>
        <dbReference type="Proteomes" id="UP000238479"/>
    </source>
</evidence>
<dbReference type="EMBL" id="PDCK01000044">
    <property type="protein sequence ID" value="PRQ24372.1"/>
    <property type="molecule type" value="Genomic_DNA"/>
</dbReference>
<dbReference type="Pfam" id="PF13976">
    <property type="entry name" value="gag_pre-integrs"/>
    <property type="match status" value="1"/>
</dbReference>
<accession>A0A2P6PR29</accession>
<dbReference type="Proteomes" id="UP000238479">
    <property type="component" value="Chromosome 6"/>
</dbReference>
<comment type="caution">
    <text evidence="2">The sequence shown here is derived from an EMBL/GenBank/DDBJ whole genome shotgun (WGS) entry which is preliminary data.</text>
</comment>
<evidence type="ECO:0000259" key="1">
    <source>
        <dbReference type="Pfam" id="PF13976"/>
    </source>
</evidence>
<evidence type="ECO:0000313" key="2">
    <source>
        <dbReference type="EMBL" id="PRQ24372.1"/>
    </source>
</evidence>
<dbReference type="AlphaFoldDB" id="A0A2P6PR29"/>
<sequence>MGKGDLRGRLFHLDCMYAEPTQAPEQPLALTLNSDRLSELWLWHRHLGHPSFGVMKKSMPSLFLGVSESSLHCETCALAKSHRCVGSF</sequence>
<dbReference type="Gramene" id="PRQ24372">
    <property type="protein sequence ID" value="PRQ24372"/>
    <property type="gene ID" value="RchiOBHm_Chr6g0271721"/>
</dbReference>
<dbReference type="OMA" id="LAKSHRC"/>
<feature type="domain" description="GAG-pre-integrase" evidence="1">
    <location>
        <begin position="10"/>
        <end position="81"/>
    </location>
</feature>
<reference evidence="2 3" key="1">
    <citation type="journal article" date="2018" name="Nat. Genet.">
        <title>The Rosa genome provides new insights in the design of modern roses.</title>
        <authorList>
            <person name="Bendahmane M."/>
        </authorList>
    </citation>
    <scope>NUCLEOTIDE SEQUENCE [LARGE SCALE GENOMIC DNA]</scope>
    <source>
        <strain evidence="3">cv. Old Blush</strain>
    </source>
</reference>
<organism evidence="2 3">
    <name type="scientific">Rosa chinensis</name>
    <name type="common">China rose</name>
    <dbReference type="NCBI Taxonomy" id="74649"/>
    <lineage>
        <taxon>Eukaryota</taxon>
        <taxon>Viridiplantae</taxon>
        <taxon>Streptophyta</taxon>
        <taxon>Embryophyta</taxon>
        <taxon>Tracheophyta</taxon>
        <taxon>Spermatophyta</taxon>
        <taxon>Magnoliopsida</taxon>
        <taxon>eudicotyledons</taxon>
        <taxon>Gunneridae</taxon>
        <taxon>Pentapetalae</taxon>
        <taxon>rosids</taxon>
        <taxon>fabids</taxon>
        <taxon>Rosales</taxon>
        <taxon>Rosaceae</taxon>
        <taxon>Rosoideae</taxon>
        <taxon>Rosoideae incertae sedis</taxon>
        <taxon>Rosa</taxon>
    </lineage>
</organism>
<name>A0A2P6PR29_ROSCH</name>
<keyword evidence="3" id="KW-1185">Reference proteome</keyword>
<gene>
    <name evidence="2" type="ORF">RchiOBHm_Chr6g0271721</name>
</gene>
<dbReference type="InterPro" id="IPR025724">
    <property type="entry name" value="GAG-pre-integrase_dom"/>
</dbReference>